<dbReference type="PATRIC" id="fig|1423726.3.peg.2149"/>
<keyword evidence="1" id="KW-0560">Oxidoreductase</keyword>
<evidence type="ECO:0000256" key="1">
    <source>
        <dbReference type="ARBA" id="ARBA00023002"/>
    </source>
</evidence>
<reference evidence="4 5" key="1">
    <citation type="journal article" date="2015" name="Genome Announc.">
        <title>Expanding the biotechnology potential of lactobacilli through comparative genomics of 213 strains and associated genera.</title>
        <authorList>
            <person name="Sun Z."/>
            <person name="Harris H.M."/>
            <person name="McCann A."/>
            <person name="Guo C."/>
            <person name="Argimon S."/>
            <person name="Zhang W."/>
            <person name="Yang X."/>
            <person name="Jeffery I.B."/>
            <person name="Cooney J.C."/>
            <person name="Kagawa T.F."/>
            <person name="Liu W."/>
            <person name="Song Y."/>
            <person name="Salvetti E."/>
            <person name="Wrobel A."/>
            <person name="Rasinkangas P."/>
            <person name="Parkhill J."/>
            <person name="Rea M.C."/>
            <person name="O'Sullivan O."/>
            <person name="Ritari J."/>
            <person name="Douillard F.P."/>
            <person name="Paul Ross R."/>
            <person name="Yang R."/>
            <person name="Briner A.E."/>
            <person name="Felis G.E."/>
            <person name="de Vos W.M."/>
            <person name="Barrangou R."/>
            <person name="Klaenhammer T.R."/>
            <person name="Caufield P.W."/>
            <person name="Cui Y."/>
            <person name="Zhang H."/>
            <person name="O'Toole P.W."/>
        </authorList>
    </citation>
    <scope>NUCLEOTIDE SEQUENCE [LARGE SCALE GENOMIC DNA]</scope>
    <source>
        <strain evidence="4 5">DSM 20003</strain>
    </source>
</reference>
<evidence type="ECO:0000256" key="2">
    <source>
        <dbReference type="ARBA" id="ARBA00023027"/>
    </source>
</evidence>
<dbReference type="Gene3D" id="3.40.50.720">
    <property type="entry name" value="NAD(P)-binding Rossmann-like Domain"/>
    <property type="match status" value="2"/>
</dbReference>
<dbReference type="AlphaFoldDB" id="A0A0R1GL84"/>
<evidence type="ECO:0000313" key="5">
    <source>
        <dbReference type="Proteomes" id="UP000051461"/>
    </source>
</evidence>
<evidence type="ECO:0000313" key="4">
    <source>
        <dbReference type="EMBL" id="KRK32641.1"/>
    </source>
</evidence>
<sequence length="315" mass="34835">MTQVLLLQTLKSAQLAQLKSQFPQVTFLTETPVKTELKNINVLFGYRKTVLDQILAQSNHLQWIQSISAGVDYFPLASLKQQHILLSNTSGIHAQPIAEWVIGILLSYYRGILNAQVRQAQQDWQRRPDELAELGNRHLLIFGTGQIGQRIATLAHAFGTTVTGINHTGHAAPGFDQTVAMTNYAAALAQADVIVNALPLTTATTNYFNQTFFQQLTTQPVFINIGRGPSVNEPDLQIALDQGQLQFAALDVQQTEPLPATSPLWHQAHLLLSPHVSGIVEHFKDAVYPILSNNLTQFLKDGTLAERQVDLDKGY</sequence>
<dbReference type="SUPFAM" id="SSF52283">
    <property type="entry name" value="Formate/glycerate dehydrogenase catalytic domain-like"/>
    <property type="match status" value="1"/>
</dbReference>
<evidence type="ECO:0000259" key="3">
    <source>
        <dbReference type="Pfam" id="PF02826"/>
    </source>
</evidence>
<dbReference type="OrthoDB" id="9805416at2"/>
<name>A0A0R1GL84_9LACO</name>
<dbReference type="Pfam" id="PF02826">
    <property type="entry name" value="2-Hacid_dh_C"/>
    <property type="match status" value="1"/>
</dbReference>
<proteinExistence type="predicted"/>
<dbReference type="STRING" id="1423726.FC07_GL002073"/>
<dbReference type="PANTHER" id="PTHR43333:SF1">
    <property type="entry name" value="D-ISOMER SPECIFIC 2-HYDROXYACID DEHYDROGENASE NAD-BINDING DOMAIN-CONTAINING PROTEIN"/>
    <property type="match status" value="1"/>
</dbReference>
<keyword evidence="5" id="KW-1185">Reference proteome</keyword>
<organism evidence="4 5">
    <name type="scientific">Loigolactobacillus bifermentans DSM 20003</name>
    <dbReference type="NCBI Taxonomy" id="1423726"/>
    <lineage>
        <taxon>Bacteria</taxon>
        <taxon>Bacillati</taxon>
        <taxon>Bacillota</taxon>
        <taxon>Bacilli</taxon>
        <taxon>Lactobacillales</taxon>
        <taxon>Lactobacillaceae</taxon>
        <taxon>Loigolactobacillus</taxon>
    </lineage>
</organism>
<dbReference type="RefSeq" id="WP_083483358.1">
    <property type="nucleotide sequence ID" value="NZ_AZDA01000140.1"/>
</dbReference>
<dbReference type="InterPro" id="IPR036291">
    <property type="entry name" value="NAD(P)-bd_dom_sf"/>
</dbReference>
<keyword evidence="2" id="KW-0520">NAD</keyword>
<dbReference type="GO" id="GO:0016616">
    <property type="term" value="F:oxidoreductase activity, acting on the CH-OH group of donors, NAD or NADP as acceptor"/>
    <property type="evidence" value="ECO:0007669"/>
    <property type="project" value="InterPro"/>
</dbReference>
<dbReference type="EMBL" id="AZDA01000140">
    <property type="protein sequence ID" value="KRK32641.1"/>
    <property type="molecule type" value="Genomic_DNA"/>
</dbReference>
<feature type="domain" description="D-isomer specific 2-hydroxyacid dehydrogenase NAD-binding" evidence="3">
    <location>
        <begin position="103"/>
        <end position="277"/>
    </location>
</feature>
<gene>
    <name evidence="4" type="ORF">FC07_GL002073</name>
</gene>
<dbReference type="GO" id="GO:0051287">
    <property type="term" value="F:NAD binding"/>
    <property type="evidence" value="ECO:0007669"/>
    <property type="project" value="InterPro"/>
</dbReference>
<comment type="caution">
    <text evidence="4">The sequence shown here is derived from an EMBL/GenBank/DDBJ whole genome shotgun (WGS) entry which is preliminary data.</text>
</comment>
<dbReference type="InterPro" id="IPR006140">
    <property type="entry name" value="D-isomer_DH_NAD-bd"/>
</dbReference>
<dbReference type="Proteomes" id="UP000051461">
    <property type="component" value="Unassembled WGS sequence"/>
</dbReference>
<accession>A0A0R1GL84</accession>
<dbReference type="PANTHER" id="PTHR43333">
    <property type="entry name" value="2-HACID_DH_C DOMAIN-CONTAINING PROTEIN"/>
    <property type="match status" value="1"/>
</dbReference>
<protein>
    <submittedName>
        <fullName evidence="4">Phosphoglycerate dehydrogenase</fullName>
    </submittedName>
</protein>
<dbReference type="SUPFAM" id="SSF51735">
    <property type="entry name" value="NAD(P)-binding Rossmann-fold domains"/>
    <property type="match status" value="1"/>
</dbReference>